<keyword evidence="3 7" id="KW-1134">Transmembrane beta strand</keyword>
<evidence type="ECO:0000313" key="9">
    <source>
        <dbReference type="EMBL" id="MDJ1506619.1"/>
    </source>
</evidence>
<dbReference type="Pfam" id="PF07715">
    <property type="entry name" value="Plug"/>
    <property type="match status" value="1"/>
</dbReference>
<evidence type="ECO:0000256" key="2">
    <source>
        <dbReference type="ARBA" id="ARBA00022448"/>
    </source>
</evidence>
<name>A0AAE3RDG2_9BACT</name>
<dbReference type="NCBIfam" id="TIGR04057">
    <property type="entry name" value="SusC_RagA_signa"/>
    <property type="match status" value="1"/>
</dbReference>
<evidence type="ECO:0000313" key="10">
    <source>
        <dbReference type="Proteomes" id="UP001232063"/>
    </source>
</evidence>
<comment type="caution">
    <text evidence="9">The sequence shown here is derived from an EMBL/GenBank/DDBJ whole genome shotgun (WGS) entry which is preliminary data.</text>
</comment>
<dbReference type="SUPFAM" id="SSF56935">
    <property type="entry name" value="Porins"/>
    <property type="match status" value="1"/>
</dbReference>
<dbReference type="RefSeq" id="WP_314519677.1">
    <property type="nucleotide sequence ID" value="NZ_JASJOU010000025.1"/>
</dbReference>
<evidence type="ECO:0000256" key="7">
    <source>
        <dbReference type="PROSITE-ProRule" id="PRU01360"/>
    </source>
</evidence>
<dbReference type="InterPro" id="IPR037066">
    <property type="entry name" value="Plug_dom_sf"/>
</dbReference>
<dbReference type="PROSITE" id="PS52016">
    <property type="entry name" value="TONB_DEPENDENT_REC_3"/>
    <property type="match status" value="1"/>
</dbReference>
<reference evidence="9" key="1">
    <citation type="submission" date="2023-05" db="EMBL/GenBank/DDBJ databases">
        <authorList>
            <person name="Zhang X."/>
        </authorList>
    </citation>
    <scope>NUCLEOTIDE SEQUENCE</scope>
    <source>
        <strain evidence="9">BD1B2-1</strain>
    </source>
</reference>
<dbReference type="Gene3D" id="2.40.170.20">
    <property type="entry name" value="TonB-dependent receptor, beta-barrel domain"/>
    <property type="match status" value="1"/>
</dbReference>
<organism evidence="9 10">
    <name type="scientific">Xanthocytophaga agilis</name>
    <dbReference type="NCBI Taxonomy" id="3048010"/>
    <lineage>
        <taxon>Bacteria</taxon>
        <taxon>Pseudomonadati</taxon>
        <taxon>Bacteroidota</taxon>
        <taxon>Cytophagia</taxon>
        <taxon>Cytophagales</taxon>
        <taxon>Rhodocytophagaceae</taxon>
        <taxon>Xanthocytophaga</taxon>
    </lineage>
</organism>
<keyword evidence="10" id="KW-1185">Reference proteome</keyword>
<dbReference type="InterPro" id="IPR036942">
    <property type="entry name" value="Beta-barrel_TonB_sf"/>
</dbReference>
<evidence type="ECO:0000256" key="4">
    <source>
        <dbReference type="ARBA" id="ARBA00022692"/>
    </source>
</evidence>
<dbReference type="EMBL" id="JASJOU010000025">
    <property type="protein sequence ID" value="MDJ1506619.1"/>
    <property type="molecule type" value="Genomic_DNA"/>
</dbReference>
<dbReference type="SUPFAM" id="SSF49464">
    <property type="entry name" value="Carboxypeptidase regulatory domain-like"/>
    <property type="match status" value="1"/>
</dbReference>
<comment type="similarity">
    <text evidence="7">Belongs to the TonB-dependent receptor family.</text>
</comment>
<keyword evidence="5 7" id="KW-0472">Membrane</keyword>
<dbReference type="Gene3D" id="2.170.130.10">
    <property type="entry name" value="TonB-dependent receptor, plug domain"/>
    <property type="match status" value="1"/>
</dbReference>
<comment type="subcellular location">
    <subcellularLocation>
        <location evidence="1 7">Cell outer membrane</location>
        <topology evidence="1 7">Multi-pass membrane protein</topology>
    </subcellularLocation>
</comment>
<evidence type="ECO:0000256" key="1">
    <source>
        <dbReference type="ARBA" id="ARBA00004571"/>
    </source>
</evidence>
<dbReference type="InterPro" id="IPR039426">
    <property type="entry name" value="TonB-dep_rcpt-like"/>
</dbReference>
<evidence type="ECO:0000259" key="8">
    <source>
        <dbReference type="Pfam" id="PF07715"/>
    </source>
</evidence>
<dbReference type="NCBIfam" id="TIGR04056">
    <property type="entry name" value="OMP_RagA_SusC"/>
    <property type="match status" value="1"/>
</dbReference>
<keyword evidence="2 7" id="KW-0813">Transport</keyword>
<keyword evidence="6 7" id="KW-0998">Cell outer membrane</keyword>
<dbReference type="Pfam" id="PF13715">
    <property type="entry name" value="CarbopepD_reg_2"/>
    <property type="match status" value="1"/>
</dbReference>
<proteinExistence type="inferred from homology"/>
<evidence type="ECO:0000256" key="6">
    <source>
        <dbReference type="ARBA" id="ARBA00023237"/>
    </source>
</evidence>
<accession>A0AAE3RDG2</accession>
<dbReference type="InterPro" id="IPR008969">
    <property type="entry name" value="CarboxyPept-like_regulatory"/>
</dbReference>
<protein>
    <submittedName>
        <fullName evidence="9">SusC/RagA family TonB-linked outer membrane protein</fullName>
    </submittedName>
</protein>
<feature type="domain" description="TonB-dependent receptor plug" evidence="8">
    <location>
        <begin position="229"/>
        <end position="354"/>
    </location>
</feature>
<evidence type="ECO:0000256" key="5">
    <source>
        <dbReference type="ARBA" id="ARBA00023136"/>
    </source>
</evidence>
<evidence type="ECO:0000256" key="3">
    <source>
        <dbReference type="ARBA" id="ARBA00022452"/>
    </source>
</evidence>
<sequence length="1207" mass="134106">MMKKSTRLLLRVCFFLGIIQGGWYNTIYAQTNSDNSSKSAQIPLKSALNKVSAIYGTQFVYERSLLEGKTTGVDVEAMKKSGVEEVLKSVLYPNNLLFLYVDKNHYTIISRDNKDSSPVSPATGESTFLSSVSEMRTVNGRVEDDLKRPVVGATIYVANTKAVSGTNANGEFSIQVPLTGGTLLFSHVGFNTKEIPLSTATHYEVSLEMKIEELMEVEIVSTGYQNLPKERATGSFSTITAKELEKIPVPNIAQRLEGNVPGLLLTIGESDNSFLYTTTSNKLYTGVENANTSLSMALRGRNTINSNQAPLLVIDGFPSQLDIRNLNPNDIEQITVLKDAAAASIWGVRAANGVIVVTTKKGASLSAPRISFSVMSSISGKPRLSSLPIMNSAQMIDVEQELIQKKLLNDPYNVAYALPITSAAEWIFRARRGTITTDQRDSALNVLRNINGYDQIQQYLLQKAVSQQYNLSMSGGHDGYTFYIGGSFSNERSYAVGTSGDRYTLTVNQDFKLFKKVVLTTSLRATLFDQKNNGLGLTPLAGYSATTFMPYNLLKDANGQSINYARGYYSQVTDSFEKQGYLNWKYNYLDELRLSDNTIKDNNYSANIGLNIPVYKGITISGQYYLEKAYVKNRIFQSVETYYTRDLINTYTSISSTGALSYGIPKGGVLTYNNYGSDNYSLRGQINYTSTFNSQHLISALAGAEIRQTWITGDGNKLYGYNDDNLLSVPVPSQTATSFQGYSVSIPSAQSVLDRRNRFLSYFANASYTLKNKYILSGSVRYDDYNNFGLDRKYRAIPLWSTGMAWNLSEENFMHKFSSWLDNLKLRATYGFNGNISLSSSPFTRIALMGTDNMTQLPYASIITPANPALRWEKTRVLNFGLDYSLFQGRLGGSFEVFYKRSTDLLADFPVNPTYLGSNISSVTRNAGFMNGHGVEIALNGVIVRSNDFQWNASFIMSYNTHKVTDSRYAVATSRLQTAGNLGALINYPVDNLFVFRWAGLDDAGKSTIYNEKGEVIKSAVYSASAIQSLNDLKYAGRITPQYFGSFNHTIKYKRLTFFIQTVYKMGYVFMQPYSPMSTSRYGGVGYSLYNTIDKRWRQAGDEATTNVPGLVQGTYGNIYYQYSDINVEKGDHIRLREASLGYTIPERWFGRVPVKGVTITGVVRNLGILWRANKAGIDPDFIPNVGTSNLQLPPSTSYGLNLNANF</sequence>
<dbReference type="InterPro" id="IPR023997">
    <property type="entry name" value="TonB-dep_OMP_SusC/RagA_CS"/>
</dbReference>
<dbReference type="GO" id="GO:0009279">
    <property type="term" value="C:cell outer membrane"/>
    <property type="evidence" value="ECO:0007669"/>
    <property type="project" value="UniProtKB-SubCell"/>
</dbReference>
<dbReference type="Proteomes" id="UP001232063">
    <property type="component" value="Unassembled WGS sequence"/>
</dbReference>
<dbReference type="AlphaFoldDB" id="A0AAE3RDG2"/>
<dbReference type="InterPro" id="IPR012910">
    <property type="entry name" value="Plug_dom"/>
</dbReference>
<keyword evidence="4 7" id="KW-0812">Transmembrane</keyword>
<gene>
    <name evidence="9" type="ORF">QNI22_38615</name>
</gene>
<dbReference type="InterPro" id="IPR023996">
    <property type="entry name" value="TonB-dep_OMP_SusC/RagA"/>
</dbReference>